<dbReference type="Gene3D" id="3.90.190.10">
    <property type="entry name" value="Protein tyrosine phosphatase superfamily"/>
    <property type="match status" value="1"/>
</dbReference>
<dbReference type="SUPFAM" id="SSF52799">
    <property type="entry name" value="(Phosphotyrosine protein) phosphatases II"/>
    <property type="match status" value="1"/>
</dbReference>
<dbReference type="Proteomes" id="UP000192330">
    <property type="component" value="Unassembled WGS sequence"/>
</dbReference>
<name>A0A1W2EHY3_9RHOB</name>
<sequence>MNQTSPQSNVPHYDRPEISLIEERLEPYGVAVYVGGREGMSNLPLLRERGISTVINCAVNLDVNLVDAPDPSVGEGHLTYGHGAFRYYKLGLVDGAGNAETMMLAGYYQLVGALSQILPERSSYPLRERGNVLVNCRGGRSRSVALVALLLHKQMPDRYPTMDAALEHVRIRRQLRHDEWFEAPKPMLIEAACTASDWIDRIGHRDPEQADTGQTK</sequence>
<evidence type="ECO:0000313" key="2">
    <source>
        <dbReference type="EMBL" id="SMD09072.1"/>
    </source>
</evidence>
<proteinExistence type="predicted"/>
<dbReference type="EMBL" id="FWYD01000029">
    <property type="protein sequence ID" value="SMD09072.1"/>
    <property type="molecule type" value="Genomic_DNA"/>
</dbReference>
<organism evidence="2 3">
    <name type="scientific">Primorskyibacter flagellatus</name>
    <dbReference type="NCBI Taxonomy" id="1387277"/>
    <lineage>
        <taxon>Bacteria</taxon>
        <taxon>Pseudomonadati</taxon>
        <taxon>Pseudomonadota</taxon>
        <taxon>Alphaproteobacteria</taxon>
        <taxon>Rhodobacterales</taxon>
        <taxon>Roseobacteraceae</taxon>
        <taxon>Primorskyibacter</taxon>
    </lineage>
</organism>
<dbReference type="AlphaFoldDB" id="A0A1W2EHY3"/>
<dbReference type="PROSITE" id="PS50056">
    <property type="entry name" value="TYR_PHOSPHATASE_2"/>
    <property type="match status" value="1"/>
</dbReference>
<dbReference type="OrthoDB" id="8016560at2"/>
<dbReference type="RefSeq" id="WP_084354920.1">
    <property type="nucleotide sequence ID" value="NZ_FWYD01000029.1"/>
</dbReference>
<evidence type="ECO:0000313" key="3">
    <source>
        <dbReference type="Proteomes" id="UP000192330"/>
    </source>
</evidence>
<dbReference type="STRING" id="1387277.SAMN06295998_1297"/>
<gene>
    <name evidence="2" type="ORF">SAMN06295998_1297</name>
</gene>
<dbReference type="InterPro" id="IPR029021">
    <property type="entry name" value="Prot-tyrosine_phosphatase-like"/>
</dbReference>
<protein>
    <submittedName>
        <fullName evidence="2">Dual specificity phosphatase, catalytic domain</fullName>
    </submittedName>
</protein>
<dbReference type="CDD" id="cd14498">
    <property type="entry name" value="DSP"/>
    <property type="match status" value="1"/>
</dbReference>
<keyword evidence="3" id="KW-1185">Reference proteome</keyword>
<accession>A0A1W2EHY3</accession>
<evidence type="ECO:0000259" key="1">
    <source>
        <dbReference type="PROSITE" id="PS50056"/>
    </source>
</evidence>
<feature type="domain" description="Tyrosine specific protein phosphatases" evidence="1">
    <location>
        <begin position="108"/>
        <end position="173"/>
    </location>
</feature>
<dbReference type="InterPro" id="IPR000387">
    <property type="entry name" value="Tyr_Pase_dom"/>
</dbReference>
<reference evidence="2 3" key="1">
    <citation type="submission" date="2017-04" db="EMBL/GenBank/DDBJ databases">
        <authorList>
            <person name="Afonso C.L."/>
            <person name="Miller P.J."/>
            <person name="Scott M.A."/>
            <person name="Spackman E."/>
            <person name="Goraichik I."/>
            <person name="Dimitrov K.M."/>
            <person name="Suarez D.L."/>
            <person name="Swayne D.E."/>
        </authorList>
    </citation>
    <scope>NUCLEOTIDE SEQUENCE [LARGE SCALE GENOMIC DNA]</scope>
    <source>
        <strain evidence="2 3">CGMCC 1.12644</strain>
    </source>
</reference>